<protein>
    <submittedName>
        <fullName evidence="10">Branched-chain amino acid ABC transporter permease</fullName>
    </submittedName>
</protein>
<gene>
    <name evidence="10" type="ORF">ACFSM5_17350</name>
</gene>
<dbReference type="EMBL" id="JBHUIP010000014">
    <property type="protein sequence ID" value="MFD2264675.1"/>
    <property type="molecule type" value="Genomic_DNA"/>
</dbReference>
<evidence type="ECO:0000256" key="9">
    <source>
        <dbReference type="SAM" id="Phobius"/>
    </source>
</evidence>
<keyword evidence="11" id="KW-1185">Reference proteome</keyword>
<feature type="transmembrane region" description="Helical" evidence="9">
    <location>
        <begin position="230"/>
        <end position="250"/>
    </location>
</feature>
<name>A0ABW5DW17_9PROT</name>
<dbReference type="InterPro" id="IPR052157">
    <property type="entry name" value="BCAA_transport_permease"/>
</dbReference>
<keyword evidence="6 9" id="KW-1133">Transmembrane helix</keyword>
<evidence type="ECO:0000313" key="10">
    <source>
        <dbReference type="EMBL" id="MFD2264675.1"/>
    </source>
</evidence>
<feature type="transmembrane region" description="Helical" evidence="9">
    <location>
        <begin position="283"/>
        <end position="302"/>
    </location>
</feature>
<keyword evidence="2" id="KW-0813">Transport</keyword>
<dbReference type="PANTHER" id="PTHR11795">
    <property type="entry name" value="BRANCHED-CHAIN AMINO ACID TRANSPORT SYSTEM PERMEASE PROTEIN LIVH"/>
    <property type="match status" value="1"/>
</dbReference>
<dbReference type="RefSeq" id="WP_379877785.1">
    <property type="nucleotide sequence ID" value="NZ_JBHUIP010000014.1"/>
</dbReference>
<dbReference type="CDD" id="cd06582">
    <property type="entry name" value="TM_PBP1_LivH_like"/>
    <property type="match status" value="1"/>
</dbReference>
<evidence type="ECO:0000256" key="1">
    <source>
        <dbReference type="ARBA" id="ARBA00004651"/>
    </source>
</evidence>
<feature type="transmembrane region" description="Helical" evidence="9">
    <location>
        <begin position="82"/>
        <end position="111"/>
    </location>
</feature>
<feature type="transmembrane region" description="Helical" evidence="9">
    <location>
        <begin position="118"/>
        <end position="139"/>
    </location>
</feature>
<evidence type="ECO:0000256" key="6">
    <source>
        <dbReference type="ARBA" id="ARBA00022989"/>
    </source>
</evidence>
<keyword evidence="3" id="KW-1003">Cell membrane</keyword>
<evidence type="ECO:0000256" key="8">
    <source>
        <dbReference type="ARBA" id="ARBA00037998"/>
    </source>
</evidence>
<keyword evidence="7 9" id="KW-0472">Membrane</keyword>
<dbReference type="Pfam" id="PF02653">
    <property type="entry name" value="BPD_transp_2"/>
    <property type="match status" value="1"/>
</dbReference>
<keyword evidence="4 9" id="KW-0812">Transmembrane</keyword>
<dbReference type="Proteomes" id="UP001597295">
    <property type="component" value="Unassembled WGS sequence"/>
</dbReference>
<evidence type="ECO:0000256" key="3">
    <source>
        <dbReference type="ARBA" id="ARBA00022475"/>
    </source>
</evidence>
<feature type="transmembrane region" description="Helical" evidence="9">
    <location>
        <begin position="357"/>
        <end position="376"/>
    </location>
</feature>
<dbReference type="InterPro" id="IPR001851">
    <property type="entry name" value="ABC_transp_permease"/>
</dbReference>
<proteinExistence type="inferred from homology"/>
<reference evidence="11" key="1">
    <citation type="journal article" date="2019" name="Int. J. Syst. Evol. Microbiol.">
        <title>The Global Catalogue of Microorganisms (GCM) 10K type strain sequencing project: providing services to taxonomists for standard genome sequencing and annotation.</title>
        <authorList>
            <consortium name="The Broad Institute Genomics Platform"/>
            <consortium name="The Broad Institute Genome Sequencing Center for Infectious Disease"/>
            <person name="Wu L."/>
            <person name="Ma J."/>
        </authorList>
    </citation>
    <scope>NUCLEOTIDE SEQUENCE [LARGE SCALE GENOMIC DNA]</scope>
    <source>
        <strain evidence="11">CGMCC 1.19062</strain>
    </source>
</reference>
<comment type="subcellular location">
    <subcellularLocation>
        <location evidence="1">Cell membrane</location>
        <topology evidence="1">Multi-pass membrane protein</topology>
    </subcellularLocation>
</comment>
<sequence length="383" mass="40108">MRVSFEYRRGNEAWASDSLLCLFAEVGDAEELVLSEAILASQGTLTDMQTYMLQRWGRMAAFSPGKAISYDTKSDPLGGGAFILQVIVNGLILGTIYALVAVGYGIIFSLLETVNFAFGDMAMIGTVSTVLPFAVAVTLGADVPLLVLAAISLIFAPAYVGLIGVVGETLVYRPVGRANRLAPLVAAIGFSLVLQNSALLTQGPRAKWLQPLSHAGVEFDLPGGGVRLSFTQIGVLVSGVLTAFAIWRLLVGTKFGRELRAVAADAVGASLCGVDFQGTTRRAFLLSGVLAGFGGVVFMLYYGQTDHSVGLLIGFKALTGAIIGGLGSPLGAMAGGLIIGLVEGLFGGFVSHEWRDLAIFVALVVILMIRPTGLFGSSDRTNH</sequence>
<evidence type="ECO:0000256" key="7">
    <source>
        <dbReference type="ARBA" id="ARBA00023136"/>
    </source>
</evidence>
<accession>A0ABW5DW17</accession>
<keyword evidence="5" id="KW-0029">Amino-acid transport</keyword>
<organism evidence="10 11">
    <name type="scientific">Lacibacterium aquatile</name>
    <dbReference type="NCBI Taxonomy" id="1168082"/>
    <lineage>
        <taxon>Bacteria</taxon>
        <taxon>Pseudomonadati</taxon>
        <taxon>Pseudomonadota</taxon>
        <taxon>Alphaproteobacteria</taxon>
        <taxon>Rhodospirillales</taxon>
        <taxon>Rhodospirillaceae</taxon>
    </lineage>
</organism>
<feature type="transmembrane region" description="Helical" evidence="9">
    <location>
        <begin position="333"/>
        <end position="351"/>
    </location>
</feature>
<comment type="similarity">
    <text evidence="8">Belongs to the binding-protein-dependent transport system permease family. LivHM subfamily.</text>
</comment>
<evidence type="ECO:0000256" key="4">
    <source>
        <dbReference type="ARBA" id="ARBA00022692"/>
    </source>
</evidence>
<dbReference type="PANTHER" id="PTHR11795:SF445">
    <property type="entry name" value="AMINO ACID ABC TRANSPORTER PERMEASE PROTEIN"/>
    <property type="match status" value="1"/>
</dbReference>
<evidence type="ECO:0000256" key="2">
    <source>
        <dbReference type="ARBA" id="ARBA00022448"/>
    </source>
</evidence>
<evidence type="ECO:0000313" key="11">
    <source>
        <dbReference type="Proteomes" id="UP001597295"/>
    </source>
</evidence>
<feature type="transmembrane region" description="Helical" evidence="9">
    <location>
        <begin position="145"/>
        <end position="166"/>
    </location>
</feature>
<comment type="caution">
    <text evidence="10">The sequence shown here is derived from an EMBL/GenBank/DDBJ whole genome shotgun (WGS) entry which is preliminary data.</text>
</comment>
<evidence type="ECO:0000256" key="5">
    <source>
        <dbReference type="ARBA" id="ARBA00022970"/>
    </source>
</evidence>